<dbReference type="STRING" id="1217970.SAMN05444002_1467"/>
<evidence type="ECO:0000313" key="3">
    <source>
        <dbReference type="Proteomes" id="UP000184932"/>
    </source>
</evidence>
<dbReference type="Pfam" id="PF15644">
    <property type="entry name" value="Gln_amidase"/>
    <property type="match status" value="1"/>
</dbReference>
<dbReference type="Gene3D" id="2.60.200.60">
    <property type="match status" value="1"/>
</dbReference>
<sequence length="248" mass="25357">MVFAARLLDFHACPMVTPGVPPIPHVGGPILPTCSINVITCNMPQARQTDKAFCVGPPDIIVFGSPTVLVNNLPAARMGDPCSHGGAITSGCPTVHIGLVYVPGTMLQSAAMGVNPSGSVVNCGNSIDAVLDRLDGTDPNAVAPATRDGLFSDIEARHGTTLGWNSSFQDAFDAVQAGGPGTRAIVGIRYSGGGSHVVVMANDGGTVGIVESQDWGPGNRREVITDAGRANTRYNGDGGSNVGWGIVP</sequence>
<evidence type="ECO:0000259" key="1">
    <source>
        <dbReference type="Pfam" id="PF15644"/>
    </source>
</evidence>
<name>A0A1N6F8G8_9RHOB</name>
<dbReference type="Pfam" id="PF05488">
    <property type="entry name" value="PAAR_motif"/>
    <property type="match status" value="1"/>
</dbReference>
<dbReference type="EMBL" id="FSRL01000001">
    <property type="protein sequence ID" value="SIN91582.1"/>
    <property type="molecule type" value="Genomic_DNA"/>
</dbReference>
<dbReference type="AlphaFoldDB" id="A0A1N6F8G8"/>
<protein>
    <submittedName>
        <fullName evidence="2">Zn-binding Pro-Ala-Ala-Arg (PAAR) domain-containing protein, incolved in TypeVI secretion</fullName>
    </submittedName>
</protein>
<proteinExistence type="predicted"/>
<keyword evidence="3" id="KW-1185">Reference proteome</keyword>
<feature type="domain" description="Tox-PL" evidence="1">
    <location>
        <begin position="122"/>
        <end position="213"/>
    </location>
</feature>
<reference evidence="3" key="1">
    <citation type="submission" date="2016-11" db="EMBL/GenBank/DDBJ databases">
        <authorList>
            <person name="Varghese N."/>
            <person name="Submissions S."/>
        </authorList>
    </citation>
    <scope>NUCLEOTIDE SEQUENCE [LARGE SCALE GENOMIC DNA]</scope>
    <source>
        <strain evidence="3">DSM 29440</strain>
    </source>
</reference>
<evidence type="ECO:0000313" key="2">
    <source>
        <dbReference type="EMBL" id="SIN91582.1"/>
    </source>
</evidence>
<dbReference type="Proteomes" id="UP000184932">
    <property type="component" value="Unassembled WGS sequence"/>
</dbReference>
<dbReference type="InterPro" id="IPR008727">
    <property type="entry name" value="PAAR_motif"/>
</dbReference>
<gene>
    <name evidence="2" type="ORF">SAMN05444002_1467</name>
</gene>
<dbReference type="RefSeq" id="WP_074255537.1">
    <property type="nucleotide sequence ID" value="NZ_FSRL01000001.1"/>
</dbReference>
<dbReference type="CDD" id="cd14738">
    <property type="entry name" value="PAAR_2"/>
    <property type="match status" value="1"/>
</dbReference>
<accession>A0A1N6F8G8</accession>
<dbReference type="InterPro" id="IPR028908">
    <property type="entry name" value="Tox-PL_dom"/>
</dbReference>
<organism evidence="2 3">
    <name type="scientific">Vannielia litorea</name>
    <dbReference type="NCBI Taxonomy" id="1217970"/>
    <lineage>
        <taxon>Bacteria</taxon>
        <taxon>Pseudomonadati</taxon>
        <taxon>Pseudomonadota</taxon>
        <taxon>Alphaproteobacteria</taxon>
        <taxon>Rhodobacterales</taxon>
        <taxon>Paracoccaceae</taxon>
        <taxon>Vannielia</taxon>
    </lineage>
</organism>